<dbReference type="EMBL" id="JBBYHS010000024">
    <property type="protein sequence ID" value="MEL1255899.1"/>
    <property type="molecule type" value="Genomic_DNA"/>
</dbReference>
<organism evidence="1 2">
    <name type="scientific">Flavobacterium calami</name>
    <dbReference type="NCBI Taxonomy" id="3139144"/>
    <lineage>
        <taxon>Bacteria</taxon>
        <taxon>Pseudomonadati</taxon>
        <taxon>Bacteroidota</taxon>
        <taxon>Flavobacteriia</taxon>
        <taxon>Flavobacteriales</taxon>
        <taxon>Flavobacteriaceae</taxon>
        <taxon>Flavobacterium</taxon>
    </lineage>
</organism>
<evidence type="ECO:0000313" key="2">
    <source>
        <dbReference type="Proteomes" id="UP001485226"/>
    </source>
</evidence>
<dbReference type="RefSeq" id="WP_341694624.1">
    <property type="nucleotide sequence ID" value="NZ_JBBYHS010000024.1"/>
</dbReference>
<proteinExistence type="predicted"/>
<accession>A0ABU9ITX9</accession>
<sequence>MNNNLIILLTFIFSTSVFYSQVNDANGVVLEYNSVKTFDYTALKPKKLKLVNSPNEIDYSSIEGVIQSYFSANTLEWAKSDYKDSLLTISRDQEHFDKLKSLDKEKNYVEIENIYKFEYNNKSMAYVKFSFTFEGVPFQIVNFLSLTNEGGRWYIYNLANQVKISMCLTNLNNSFLLDILAPNSSNPMKNKSSRYQYVDFDLLFDNYQALTTIEKRKIEDERIWNPKVGLNYNKNGNNVTISNKTLQTFIFENAVFSEYGKKERLYNDPKIKNQYKNELVNSIIPTNNDTIKLVHKLRFKLNNSKIEIVKYQLNDKFYAKLLTDSQHLDIANIDNLTEFFRTVKSETFKDILRRNFGKDFQDIMAKSAGNTNGINISNLSDLVVQDKNKLSKYLDN</sequence>
<evidence type="ECO:0008006" key="3">
    <source>
        <dbReference type="Google" id="ProtNLM"/>
    </source>
</evidence>
<reference evidence="1 2" key="1">
    <citation type="submission" date="2024-04" db="EMBL/GenBank/DDBJ databases">
        <title>Flavobacterium sp. DGU38 16S ribosomal RNA gene Genome sequencing and assembly.</title>
        <authorList>
            <person name="Park S."/>
        </authorList>
    </citation>
    <scope>NUCLEOTIDE SEQUENCE [LARGE SCALE GENOMIC DNA]</scope>
    <source>
        <strain evidence="1 2">DGU38</strain>
    </source>
</reference>
<name>A0ABU9ITX9_9FLAO</name>
<comment type="caution">
    <text evidence="1">The sequence shown here is derived from an EMBL/GenBank/DDBJ whole genome shotgun (WGS) entry which is preliminary data.</text>
</comment>
<evidence type="ECO:0000313" key="1">
    <source>
        <dbReference type="EMBL" id="MEL1255899.1"/>
    </source>
</evidence>
<gene>
    <name evidence="1" type="ORF">AAEO57_19045</name>
</gene>
<keyword evidence="2" id="KW-1185">Reference proteome</keyword>
<protein>
    <recommendedName>
        <fullName evidence="3">GLPGLI family protein</fullName>
    </recommendedName>
</protein>
<dbReference type="Proteomes" id="UP001485226">
    <property type="component" value="Unassembled WGS sequence"/>
</dbReference>